<sequence>MNTKDSKPFNREKAFLGKHKGIAVLAVIAVLAIVGTSIAFAAADGPEDVVRKFEEAVHNNDVDVLEKIVSPDDERMEIDRERLAQFLQLMHKDRGYREATMSLLHSQLAMYQSDGNEIYGSDALAWVDYYLKKEEGVLFDSYSIGVRPYFLHIKTNKSGGTVKVDGETVLTSKEGDAKMLGPLMPGEYEVEGTKKYSYAVVKSAKKVKLFAREDGQAEVQVDLTGEYIQLRSGFKDTRVIVNGKPINKTVEEVSKFGPVSRDGSITLQGEGEFPWGTSRSDKIKVAENMIAVDLTPKPYADKKGRDRIVKTINTFFKEWFAAKQRQDASILTVAGDDLKRELVRDIETKKSLVESWGKEPFNGVVLGTRIDFDGLRLEYTDDHYVVQIPVELHSRHNDYPGEKMREEFDERWLVLRYDENGKRWLVHSEEILMGDYFKGKNTVKTEFK</sequence>
<proteinExistence type="predicted"/>
<dbReference type="InterPro" id="IPR056902">
    <property type="entry name" value="NTF2_YvbJ"/>
</dbReference>
<dbReference type="GO" id="GO:0005886">
    <property type="term" value="C:plasma membrane"/>
    <property type="evidence" value="ECO:0007669"/>
    <property type="project" value="UniProtKB-SubCell"/>
</dbReference>
<dbReference type="Pfam" id="PF22820">
    <property type="entry name" value="TcaA_3rd_4th"/>
    <property type="match status" value="1"/>
</dbReference>
<keyword evidence="1" id="KW-1133">Transmembrane helix</keyword>
<organism evidence="5 6">
    <name type="scientific">Planifilum fimeticola</name>
    <dbReference type="NCBI Taxonomy" id="201975"/>
    <lineage>
        <taxon>Bacteria</taxon>
        <taxon>Bacillati</taxon>
        <taxon>Bacillota</taxon>
        <taxon>Bacilli</taxon>
        <taxon>Bacillales</taxon>
        <taxon>Thermoactinomycetaceae</taxon>
        <taxon>Planifilum</taxon>
    </lineage>
</organism>
<reference evidence="5 6" key="1">
    <citation type="submission" date="2018-03" db="EMBL/GenBank/DDBJ databases">
        <title>Genomic Encyclopedia of Archaeal and Bacterial Type Strains, Phase II (KMG-II): from individual species to whole genera.</title>
        <authorList>
            <person name="Goeker M."/>
        </authorList>
    </citation>
    <scope>NUCLEOTIDE SEQUENCE [LARGE SCALE GENOMIC DNA]</scope>
    <source>
        <strain evidence="5 6">DSM 44946</strain>
    </source>
</reference>
<dbReference type="InterPro" id="IPR054529">
    <property type="entry name" value="TcaA_2nd"/>
</dbReference>
<evidence type="ECO:0000256" key="1">
    <source>
        <dbReference type="SAM" id="Phobius"/>
    </source>
</evidence>
<dbReference type="OrthoDB" id="1895190at2"/>
<dbReference type="Proteomes" id="UP000237797">
    <property type="component" value="Unassembled WGS sequence"/>
</dbReference>
<feature type="domain" description="TcaA second" evidence="2">
    <location>
        <begin position="46"/>
        <end position="144"/>
    </location>
</feature>
<protein>
    <recommendedName>
        <fullName evidence="7">PEGA domain-containing protein</fullName>
    </recommendedName>
</protein>
<name>A0A2T0LC92_9BACL</name>
<dbReference type="InterPro" id="IPR054530">
    <property type="entry name" value="TcaA_4th"/>
</dbReference>
<keyword evidence="6" id="KW-1185">Reference proteome</keyword>
<evidence type="ECO:0000259" key="2">
    <source>
        <dbReference type="Pfam" id="PF22813"/>
    </source>
</evidence>
<keyword evidence="1" id="KW-0812">Transmembrane</keyword>
<dbReference type="PANTHER" id="PTHR40038">
    <property type="entry name" value="MEMBRANE-ASSOCIATED PROTEIN TCAA"/>
    <property type="match status" value="1"/>
</dbReference>
<evidence type="ECO:0008006" key="7">
    <source>
        <dbReference type="Google" id="ProtNLM"/>
    </source>
</evidence>
<dbReference type="RefSeq" id="WP_106346010.1">
    <property type="nucleotide sequence ID" value="NZ_PVNE01000023.1"/>
</dbReference>
<dbReference type="Pfam" id="PF22813">
    <property type="entry name" value="TcaA_2nd"/>
    <property type="match status" value="1"/>
</dbReference>
<feature type="domain" description="TcaA 4th" evidence="3">
    <location>
        <begin position="225"/>
        <end position="291"/>
    </location>
</feature>
<evidence type="ECO:0000259" key="4">
    <source>
        <dbReference type="Pfam" id="PF25155"/>
    </source>
</evidence>
<evidence type="ECO:0000313" key="6">
    <source>
        <dbReference type="Proteomes" id="UP000237797"/>
    </source>
</evidence>
<dbReference type="PANTHER" id="PTHR40038:SF1">
    <property type="entry name" value="MEMBRANE-ASSOCIATED PROTEIN TCAA"/>
    <property type="match status" value="1"/>
</dbReference>
<comment type="caution">
    <text evidence="5">The sequence shown here is derived from an EMBL/GenBank/DDBJ whole genome shotgun (WGS) entry which is preliminary data.</text>
</comment>
<dbReference type="Pfam" id="PF25155">
    <property type="entry name" value="NTF2_YvbJ"/>
    <property type="match status" value="1"/>
</dbReference>
<evidence type="ECO:0000313" key="5">
    <source>
        <dbReference type="EMBL" id="PRX39588.1"/>
    </source>
</evidence>
<dbReference type="EMBL" id="PVNE01000023">
    <property type="protein sequence ID" value="PRX39588.1"/>
    <property type="molecule type" value="Genomic_DNA"/>
</dbReference>
<feature type="transmembrane region" description="Helical" evidence="1">
    <location>
        <begin position="21"/>
        <end position="43"/>
    </location>
</feature>
<keyword evidence="1" id="KW-0472">Membrane</keyword>
<feature type="domain" description="YvbJ-like NTF2-like" evidence="4">
    <location>
        <begin position="308"/>
        <end position="429"/>
    </location>
</feature>
<gene>
    <name evidence="5" type="ORF">CLV97_12341</name>
</gene>
<dbReference type="AlphaFoldDB" id="A0A2T0LC92"/>
<evidence type="ECO:0000259" key="3">
    <source>
        <dbReference type="Pfam" id="PF22820"/>
    </source>
</evidence>
<accession>A0A2T0LC92</accession>